<feature type="transmembrane region" description="Helical" evidence="6">
    <location>
        <begin position="326"/>
        <end position="348"/>
    </location>
</feature>
<feature type="transmembrane region" description="Helical" evidence="6">
    <location>
        <begin position="92"/>
        <end position="111"/>
    </location>
</feature>
<feature type="transmembrane region" description="Helical" evidence="6">
    <location>
        <begin position="552"/>
        <end position="573"/>
    </location>
</feature>
<feature type="transmembrane region" description="Helical" evidence="6">
    <location>
        <begin position="148"/>
        <end position="169"/>
    </location>
</feature>
<keyword evidence="5 6" id="KW-0472">Membrane</keyword>
<feature type="transmembrane region" description="Helical" evidence="6">
    <location>
        <begin position="368"/>
        <end position="387"/>
    </location>
</feature>
<dbReference type="AlphaFoldDB" id="A0AAV9WH80"/>
<dbReference type="InterPro" id="IPR036259">
    <property type="entry name" value="MFS_trans_sf"/>
</dbReference>
<evidence type="ECO:0000259" key="7">
    <source>
        <dbReference type="PROSITE" id="PS50850"/>
    </source>
</evidence>
<feature type="transmembrane region" description="Helical" evidence="6">
    <location>
        <begin position="394"/>
        <end position="413"/>
    </location>
</feature>
<feature type="transmembrane region" description="Helical" evidence="6">
    <location>
        <begin position="287"/>
        <end position="306"/>
    </location>
</feature>
<dbReference type="Pfam" id="PF06609">
    <property type="entry name" value="TRI12"/>
    <property type="match status" value="1"/>
</dbReference>
<evidence type="ECO:0000256" key="2">
    <source>
        <dbReference type="ARBA" id="ARBA00022448"/>
    </source>
</evidence>
<dbReference type="Gene3D" id="1.20.1250.20">
    <property type="entry name" value="MFS general substrate transporter like domains"/>
    <property type="match status" value="1"/>
</dbReference>
<keyword evidence="4 6" id="KW-1133">Transmembrane helix</keyword>
<comment type="subcellular location">
    <subcellularLocation>
        <location evidence="1">Membrane</location>
        <topology evidence="1">Multi-pass membrane protein</topology>
    </subcellularLocation>
</comment>
<evidence type="ECO:0000256" key="6">
    <source>
        <dbReference type="SAM" id="Phobius"/>
    </source>
</evidence>
<dbReference type="EMBL" id="JAVHJL010000002">
    <property type="protein sequence ID" value="KAK6508887.1"/>
    <property type="molecule type" value="Genomic_DNA"/>
</dbReference>
<evidence type="ECO:0000256" key="3">
    <source>
        <dbReference type="ARBA" id="ARBA00022692"/>
    </source>
</evidence>
<evidence type="ECO:0000256" key="4">
    <source>
        <dbReference type="ARBA" id="ARBA00022989"/>
    </source>
</evidence>
<evidence type="ECO:0000313" key="9">
    <source>
        <dbReference type="Proteomes" id="UP001370758"/>
    </source>
</evidence>
<protein>
    <recommendedName>
        <fullName evidence="7">Major facilitator superfamily (MFS) profile domain-containing protein</fullName>
    </recommendedName>
</protein>
<accession>A0AAV9WH80</accession>
<organism evidence="8 9">
    <name type="scientific">Arthrobotrys musiformis</name>
    <dbReference type="NCBI Taxonomy" id="47236"/>
    <lineage>
        <taxon>Eukaryota</taxon>
        <taxon>Fungi</taxon>
        <taxon>Dikarya</taxon>
        <taxon>Ascomycota</taxon>
        <taxon>Pezizomycotina</taxon>
        <taxon>Orbiliomycetes</taxon>
        <taxon>Orbiliales</taxon>
        <taxon>Orbiliaceae</taxon>
        <taxon>Arthrobotrys</taxon>
    </lineage>
</organism>
<dbReference type="Proteomes" id="UP001370758">
    <property type="component" value="Unassembled WGS sequence"/>
</dbReference>
<dbReference type="GO" id="GO:0022857">
    <property type="term" value="F:transmembrane transporter activity"/>
    <property type="evidence" value="ECO:0007669"/>
    <property type="project" value="InterPro"/>
</dbReference>
<comment type="caution">
    <text evidence="8">The sequence shown here is derived from an EMBL/GenBank/DDBJ whole genome shotgun (WGS) entry which is preliminary data.</text>
</comment>
<name>A0AAV9WH80_9PEZI</name>
<dbReference type="PROSITE" id="PS50850">
    <property type="entry name" value="MFS"/>
    <property type="match status" value="1"/>
</dbReference>
<feature type="transmembrane region" description="Helical" evidence="6">
    <location>
        <begin position="55"/>
        <end position="80"/>
    </location>
</feature>
<evidence type="ECO:0000313" key="8">
    <source>
        <dbReference type="EMBL" id="KAK6508887.1"/>
    </source>
</evidence>
<dbReference type="PANTHER" id="PTHR23501">
    <property type="entry name" value="MAJOR FACILITATOR SUPERFAMILY"/>
    <property type="match status" value="1"/>
</dbReference>
<dbReference type="SUPFAM" id="SSF103473">
    <property type="entry name" value="MFS general substrate transporter"/>
    <property type="match status" value="2"/>
</dbReference>
<dbReference type="InterPro" id="IPR020846">
    <property type="entry name" value="MFS_dom"/>
</dbReference>
<dbReference type="GO" id="GO:0005886">
    <property type="term" value="C:plasma membrane"/>
    <property type="evidence" value="ECO:0007669"/>
    <property type="project" value="TreeGrafter"/>
</dbReference>
<keyword evidence="3 6" id="KW-0812">Transmembrane</keyword>
<dbReference type="PANTHER" id="PTHR23501:SF109">
    <property type="entry name" value="MAJOR FACILITATOR SUPERFAMILY (MFS) PROFILE DOMAIN-CONTAINING PROTEIN-RELATED"/>
    <property type="match status" value="1"/>
</dbReference>
<feature type="transmembrane region" description="Helical" evidence="6">
    <location>
        <begin position="258"/>
        <end position="281"/>
    </location>
</feature>
<proteinExistence type="predicted"/>
<reference evidence="8 9" key="1">
    <citation type="submission" date="2023-08" db="EMBL/GenBank/DDBJ databases">
        <authorList>
            <person name="Palmer J.M."/>
        </authorList>
    </citation>
    <scope>NUCLEOTIDE SEQUENCE [LARGE SCALE GENOMIC DNA]</scope>
    <source>
        <strain evidence="8 9">TWF481</strain>
    </source>
</reference>
<evidence type="ECO:0000256" key="1">
    <source>
        <dbReference type="ARBA" id="ARBA00004141"/>
    </source>
</evidence>
<feature type="transmembrane region" description="Helical" evidence="6">
    <location>
        <begin position="206"/>
        <end position="229"/>
    </location>
</feature>
<feature type="domain" description="Major facilitator superfamily (MFS) profile" evidence="7">
    <location>
        <begin position="56"/>
        <end position="529"/>
    </location>
</feature>
<feature type="transmembrane region" description="Helical" evidence="6">
    <location>
        <begin position="123"/>
        <end position="142"/>
    </location>
</feature>
<keyword evidence="9" id="KW-1185">Reference proteome</keyword>
<gene>
    <name evidence="8" type="ORF">TWF481_003654</name>
</gene>
<dbReference type="InterPro" id="IPR010573">
    <property type="entry name" value="MFS_Str1/Tri12-like"/>
</dbReference>
<evidence type="ECO:0000256" key="5">
    <source>
        <dbReference type="ARBA" id="ARBA00023136"/>
    </source>
</evidence>
<feature type="transmembrane region" description="Helical" evidence="6">
    <location>
        <begin position="455"/>
        <end position="474"/>
    </location>
</feature>
<keyword evidence="2" id="KW-0813">Transport</keyword>
<sequence length="596" mass="63758">MEEGCTPSAKGHTTGKLEDVESAKISSVQMHENITVDGSETQESQELPFKLTPHLALTVLGLGVAFTASQIVNFLFVGVISTISLDLNAGSSAIWLFLAPLVAVGASCPFIGPSADIFGIKRVTLFGTGLSVVAMILCGTTKNAAGYIAGQALAGIGLACQELMAVAAVAELVPASQRGRYMGWGLCVFLPLAPSPFFSQKIAAHNWRWSCVFVGGWNVLTFIVIGLFFKPAKIRGSPTVVGKKSLTTALKEVAKIDIFGGLLLSAGSVLFLIGLNFGGIVHPWRSAATLVPLLFGVGLLAFFVVWEFYLVKVPLFPRRMVLSKRVFVSVILIISVANLGAMSATLFWPMQTTSVYGATHTDNSLYTLPFTFCVIGGSAISSFLISIFKNHVKVVMFCCCALQAIGMGCMAAISPNNINTAWAPLILGLLGSGGTNIPNQIILTLVTPDDMVPTATALSVTIRILFLSIGVSIFQNRFLTEVTKNASQYIVPAAIRVGIFDPQAIMQLISSVTAVPLEQYVALYLPEVDSAEKYQVLLVAVRTAFSRSFQMLYYLTIPFSVVACIGCFCVGDLTRFMDDHVAMTLDDADVDGEHDK</sequence>